<dbReference type="Gene3D" id="2.40.128.110">
    <property type="entry name" value="Lipid/polyisoprenoid-binding, YceI-like"/>
    <property type="match status" value="1"/>
</dbReference>
<proteinExistence type="inferred from homology"/>
<evidence type="ECO:0000259" key="2">
    <source>
        <dbReference type="SMART" id="SM00867"/>
    </source>
</evidence>
<dbReference type="SUPFAM" id="SSF101874">
    <property type="entry name" value="YceI-like"/>
    <property type="match status" value="1"/>
</dbReference>
<accession>A0A8J3QP98</accession>
<dbReference type="Pfam" id="PF04264">
    <property type="entry name" value="YceI"/>
    <property type="match status" value="1"/>
</dbReference>
<organism evidence="3 4">
    <name type="scientific">Rugosimonospora africana</name>
    <dbReference type="NCBI Taxonomy" id="556532"/>
    <lineage>
        <taxon>Bacteria</taxon>
        <taxon>Bacillati</taxon>
        <taxon>Actinomycetota</taxon>
        <taxon>Actinomycetes</taxon>
        <taxon>Micromonosporales</taxon>
        <taxon>Micromonosporaceae</taxon>
        <taxon>Rugosimonospora</taxon>
    </lineage>
</organism>
<reference evidence="3" key="1">
    <citation type="submission" date="2021-01" db="EMBL/GenBank/DDBJ databases">
        <title>Whole genome shotgun sequence of Rugosimonospora africana NBRC 104875.</title>
        <authorList>
            <person name="Komaki H."/>
            <person name="Tamura T."/>
        </authorList>
    </citation>
    <scope>NUCLEOTIDE SEQUENCE</scope>
    <source>
        <strain evidence="3">NBRC 104875</strain>
    </source>
</reference>
<dbReference type="SMART" id="SM00867">
    <property type="entry name" value="YceI"/>
    <property type="match status" value="1"/>
</dbReference>
<sequence length="195" mass="21142">MTDTTSSPLASRDYNGVQIPVPGTYTLDPAHKRVGFVARHLMVSKVRGGFDEATATITVAENPLESSVTATIQAASITTRQEQRDGHLRSGDFLEAEKYPTLEYRSTGVKSFNGNEFTVTGELTIKDVTVPVDLNVELEGVTTSPYGKIVFGFSATAEIDREAFGLTYNMALETGGVMISKNIKIEIEGEAVRED</sequence>
<protein>
    <submittedName>
        <fullName evidence="3">Polyisoprenoid-binding protein</fullName>
    </submittedName>
</protein>
<dbReference type="AlphaFoldDB" id="A0A8J3QP98"/>
<dbReference type="InterPro" id="IPR007372">
    <property type="entry name" value="Lipid/polyisoprenoid-bd_YceI"/>
</dbReference>
<gene>
    <name evidence="3" type="ORF">Raf01_14240</name>
</gene>
<dbReference type="PANTHER" id="PTHR34406">
    <property type="entry name" value="PROTEIN YCEI"/>
    <property type="match status" value="1"/>
</dbReference>
<comment type="similarity">
    <text evidence="1">Belongs to the UPF0312 family.</text>
</comment>
<dbReference type="InterPro" id="IPR036761">
    <property type="entry name" value="TTHA0802/YceI-like_sf"/>
</dbReference>
<evidence type="ECO:0000313" key="3">
    <source>
        <dbReference type="EMBL" id="GIH13252.1"/>
    </source>
</evidence>
<name>A0A8J3QP98_9ACTN</name>
<dbReference type="Proteomes" id="UP000642748">
    <property type="component" value="Unassembled WGS sequence"/>
</dbReference>
<dbReference type="PANTHER" id="PTHR34406:SF1">
    <property type="entry name" value="PROTEIN YCEI"/>
    <property type="match status" value="1"/>
</dbReference>
<feature type="domain" description="Lipid/polyisoprenoid-binding YceI-like" evidence="2">
    <location>
        <begin position="24"/>
        <end position="192"/>
    </location>
</feature>
<dbReference type="EMBL" id="BONZ01000013">
    <property type="protein sequence ID" value="GIH13252.1"/>
    <property type="molecule type" value="Genomic_DNA"/>
</dbReference>
<keyword evidence="4" id="KW-1185">Reference proteome</keyword>
<evidence type="ECO:0000256" key="1">
    <source>
        <dbReference type="ARBA" id="ARBA00008812"/>
    </source>
</evidence>
<evidence type="ECO:0000313" key="4">
    <source>
        <dbReference type="Proteomes" id="UP000642748"/>
    </source>
</evidence>
<comment type="caution">
    <text evidence="3">The sequence shown here is derived from an EMBL/GenBank/DDBJ whole genome shotgun (WGS) entry which is preliminary data.</text>
</comment>
<dbReference type="RefSeq" id="WP_203916915.1">
    <property type="nucleotide sequence ID" value="NZ_BONZ01000013.1"/>
</dbReference>